<evidence type="ECO:0000256" key="3">
    <source>
        <dbReference type="ARBA" id="ARBA00022884"/>
    </source>
</evidence>
<evidence type="ECO:0000256" key="2">
    <source>
        <dbReference type="ARBA" id="ARBA00022540"/>
    </source>
</evidence>
<keyword evidence="3" id="KW-0694">RNA-binding</keyword>
<organism evidence="6 7">
    <name type="scientific">Cinchona calisaya</name>
    <dbReference type="NCBI Taxonomy" id="153742"/>
    <lineage>
        <taxon>Eukaryota</taxon>
        <taxon>Viridiplantae</taxon>
        <taxon>Streptophyta</taxon>
        <taxon>Embryophyta</taxon>
        <taxon>Tracheophyta</taxon>
        <taxon>Spermatophyta</taxon>
        <taxon>Magnoliopsida</taxon>
        <taxon>eudicotyledons</taxon>
        <taxon>Gunneridae</taxon>
        <taxon>Pentapetalae</taxon>
        <taxon>asterids</taxon>
        <taxon>lamiids</taxon>
        <taxon>Gentianales</taxon>
        <taxon>Rubiaceae</taxon>
        <taxon>Cinchonoideae</taxon>
        <taxon>Cinchoneae</taxon>
        <taxon>Cinchona</taxon>
    </lineage>
</organism>
<dbReference type="Proteomes" id="UP001630127">
    <property type="component" value="Unassembled WGS sequence"/>
</dbReference>
<keyword evidence="1" id="KW-0963">Cytoplasm</keyword>
<reference evidence="6 7" key="1">
    <citation type="submission" date="2024-11" db="EMBL/GenBank/DDBJ databases">
        <title>A near-complete genome assembly of Cinchona calisaya.</title>
        <authorList>
            <person name="Lian D.C."/>
            <person name="Zhao X.W."/>
            <person name="Wei L."/>
        </authorList>
    </citation>
    <scope>NUCLEOTIDE SEQUENCE [LARGE SCALE GENOMIC DNA]</scope>
    <source>
        <tissue evidence="6">Nenye</tissue>
    </source>
</reference>
<name>A0ABD2XSC8_9GENT</name>
<keyword evidence="5" id="KW-0812">Transmembrane</keyword>
<evidence type="ECO:0000313" key="6">
    <source>
        <dbReference type="EMBL" id="KAL3497698.1"/>
    </source>
</evidence>
<dbReference type="PANTHER" id="PTHR14068:SF0">
    <property type="entry name" value="EUKARYOTIC TRANSLATION INITIATION FACTOR 3 SUBUNIT B"/>
    <property type="match status" value="1"/>
</dbReference>
<dbReference type="PANTHER" id="PTHR14068">
    <property type="entry name" value="EUKARYOTIC TRANSLATION INITIATION FACTOR 3 EIF3 -RELATED"/>
    <property type="match status" value="1"/>
</dbReference>
<dbReference type="AlphaFoldDB" id="A0ABD2XSC8"/>
<dbReference type="GO" id="GO:0003723">
    <property type="term" value="F:RNA binding"/>
    <property type="evidence" value="ECO:0007669"/>
    <property type="project" value="UniProtKB-KW"/>
</dbReference>
<evidence type="ECO:0000256" key="4">
    <source>
        <dbReference type="ARBA" id="ARBA00022917"/>
    </source>
</evidence>
<keyword evidence="5" id="KW-0472">Membrane</keyword>
<keyword evidence="4" id="KW-0648">Protein biosynthesis</keyword>
<proteinExistence type="predicted"/>
<keyword evidence="7" id="KW-1185">Reference proteome</keyword>
<dbReference type="GO" id="GO:0003743">
    <property type="term" value="F:translation initiation factor activity"/>
    <property type="evidence" value="ECO:0007669"/>
    <property type="project" value="UniProtKB-KW"/>
</dbReference>
<evidence type="ECO:0000256" key="5">
    <source>
        <dbReference type="SAM" id="Phobius"/>
    </source>
</evidence>
<dbReference type="InterPro" id="IPR011400">
    <property type="entry name" value="EIF3B"/>
</dbReference>
<dbReference type="EMBL" id="JBJUIK010000017">
    <property type="protein sequence ID" value="KAL3497698.1"/>
    <property type="molecule type" value="Genomic_DNA"/>
</dbReference>
<protein>
    <recommendedName>
        <fullName evidence="8">Translation initiation factor beta propellor-like domain-containing protein</fullName>
    </recommendedName>
</protein>
<comment type="caution">
    <text evidence="6">The sequence shown here is derived from an EMBL/GenBank/DDBJ whole genome shotgun (WGS) entry which is preliminary data.</text>
</comment>
<gene>
    <name evidence="6" type="ORF">ACH5RR_040430</name>
</gene>
<keyword evidence="2" id="KW-0396">Initiation factor</keyword>
<keyword evidence="5" id="KW-1133">Transmembrane helix</keyword>
<feature type="transmembrane region" description="Helical" evidence="5">
    <location>
        <begin position="6"/>
        <end position="25"/>
    </location>
</feature>
<accession>A0ABD2XSC8</accession>
<evidence type="ECO:0000256" key="1">
    <source>
        <dbReference type="ARBA" id="ARBA00022490"/>
    </source>
</evidence>
<evidence type="ECO:0000313" key="7">
    <source>
        <dbReference type="Proteomes" id="UP001630127"/>
    </source>
</evidence>
<evidence type="ECO:0008006" key="8">
    <source>
        <dbReference type="Google" id="ProtNLM"/>
    </source>
</evidence>
<sequence length="170" mass="19476">MSKVSFYGEVLLHLTLLFVVLIHRLSYLISLQERNIWSHTALMKLQLPILINRAWLHIFHAKTGKVIRSFRKNADVLATTEPLQGTPIKWANGNDDKYFAIMENNVLHVYETVAKIDDCSLKMKDVQSFSWSPTDPIIAAFVPESCTEDQPAKVTLIDVQSKQEPRQKNL</sequence>